<evidence type="ECO:0000256" key="6">
    <source>
        <dbReference type="ARBA" id="ARBA00022964"/>
    </source>
</evidence>
<dbReference type="Proteomes" id="UP000799118">
    <property type="component" value="Unassembled WGS sequence"/>
</dbReference>
<dbReference type="PANTHER" id="PTHR23418">
    <property type="entry name" value="ACIREDUCTONE DIOXYGENASE"/>
    <property type="match status" value="1"/>
</dbReference>
<organism evidence="11 12">
    <name type="scientific">Gymnopus androsaceus JB14</name>
    <dbReference type="NCBI Taxonomy" id="1447944"/>
    <lineage>
        <taxon>Eukaryota</taxon>
        <taxon>Fungi</taxon>
        <taxon>Dikarya</taxon>
        <taxon>Basidiomycota</taxon>
        <taxon>Agaricomycotina</taxon>
        <taxon>Agaricomycetes</taxon>
        <taxon>Agaricomycetidae</taxon>
        <taxon>Agaricales</taxon>
        <taxon>Marasmiineae</taxon>
        <taxon>Omphalotaceae</taxon>
        <taxon>Gymnopus</taxon>
    </lineage>
</organism>
<dbReference type="Pfam" id="PF03079">
    <property type="entry name" value="ARD"/>
    <property type="match status" value="1"/>
</dbReference>
<dbReference type="AlphaFoldDB" id="A0A6A4HTG0"/>
<dbReference type="InterPro" id="IPR004313">
    <property type="entry name" value="ARD"/>
</dbReference>
<dbReference type="GO" id="GO:0009086">
    <property type="term" value="P:methionine biosynthetic process"/>
    <property type="evidence" value="ECO:0007669"/>
    <property type="project" value="UniProtKB-KW"/>
</dbReference>
<evidence type="ECO:0000256" key="1">
    <source>
        <dbReference type="ARBA" id="ARBA00000428"/>
    </source>
</evidence>
<dbReference type="PANTHER" id="PTHR23418:SF0">
    <property type="entry name" value="ACIREDUCTONE DIOXYGENASE"/>
    <property type="match status" value="1"/>
</dbReference>
<evidence type="ECO:0000256" key="2">
    <source>
        <dbReference type="ARBA" id="ARBA00001954"/>
    </source>
</evidence>
<evidence type="ECO:0000256" key="9">
    <source>
        <dbReference type="ARBA" id="ARBA00023167"/>
    </source>
</evidence>
<keyword evidence="7" id="KW-0560">Oxidoreductase</keyword>
<dbReference type="Gene3D" id="2.60.120.10">
    <property type="entry name" value="Jelly Rolls"/>
    <property type="match status" value="1"/>
</dbReference>
<dbReference type="InterPro" id="IPR011051">
    <property type="entry name" value="RmlC_Cupin_sf"/>
</dbReference>
<keyword evidence="12" id="KW-1185">Reference proteome</keyword>
<dbReference type="InterPro" id="IPR014710">
    <property type="entry name" value="RmlC-like_jellyroll"/>
</dbReference>
<dbReference type="OrthoDB" id="3050855at2759"/>
<accession>A0A6A4HTG0</accession>
<dbReference type="GO" id="GO:0010309">
    <property type="term" value="F:acireductone dioxygenase [iron(II)-requiring] activity"/>
    <property type="evidence" value="ECO:0007669"/>
    <property type="project" value="UniProtKB-EC"/>
</dbReference>
<keyword evidence="5" id="KW-0479">Metal-binding</keyword>
<proteinExistence type="predicted"/>
<sequence>MGRSYHNHSSSADETMLHNAGISHIDEGFLEDLGYRLRKLVHPSKDYKFQTQLLARALGYPEQKGRIHNTRDAETFAKEVTHAQECMYYIVSGTCYFDVRFGGGTEDWIRIVLHTGDTMIVPAGSYHKQFPLGDDFESMQYTKCNPSSFQSVFRE</sequence>
<evidence type="ECO:0000313" key="12">
    <source>
        <dbReference type="Proteomes" id="UP000799118"/>
    </source>
</evidence>
<evidence type="ECO:0000256" key="10">
    <source>
        <dbReference type="ARBA" id="ARBA00039005"/>
    </source>
</evidence>
<reference evidence="11" key="1">
    <citation type="journal article" date="2019" name="Environ. Microbiol.">
        <title>Fungal ecological strategies reflected in gene transcription - a case study of two litter decomposers.</title>
        <authorList>
            <person name="Barbi F."/>
            <person name="Kohler A."/>
            <person name="Barry K."/>
            <person name="Baskaran P."/>
            <person name="Daum C."/>
            <person name="Fauchery L."/>
            <person name="Ihrmark K."/>
            <person name="Kuo A."/>
            <person name="LaButti K."/>
            <person name="Lipzen A."/>
            <person name="Morin E."/>
            <person name="Grigoriev I.V."/>
            <person name="Henrissat B."/>
            <person name="Lindahl B."/>
            <person name="Martin F."/>
        </authorList>
    </citation>
    <scope>NUCLEOTIDE SEQUENCE</scope>
    <source>
        <strain evidence="11">JB14</strain>
    </source>
</reference>
<evidence type="ECO:0000256" key="3">
    <source>
        <dbReference type="ARBA" id="ARBA00022596"/>
    </source>
</evidence>
<keyword evidence="4" id="KW-0028">Amino-acid biosynthesis</keyword>
<comment type="catalytic activity">
    <reaction evidence="1">
        <text>1,2-dihydroxy-5-(methylsulfanyl)pent-1-en-3-one + O2 = 4-methylsulfanyl-2-oxobutanoate + formate + 2 H(+)</text>
        <dbReference type="Rhea" id="RHEA:24504"/>
        <dbReference type="ChEBI" id="CHEBI:15378"/>
        <dbReference type="ChEBI" id="CHEBI:15379"/>
        <dbReference type="ChEBI" id="CHEBI:15740"/>
        <dbReference type="ChEBI" id="CHEBI:16723"/>
        <dbReference type="ChEBI" id="CHEBI:49252"/>
        <dbReference type="EC" id="1.13.11.54"/>
    </reaction>
</comment>
<dbReference type="EC" id="1.13.11.54" evidence="10"/>
<gene>
    <name evidence="11" type="ORF">BT96DRAFT_919044</name>
</gene>
<keyword evidence="8" id="KW-0408">Iron</keyword>
<dbReference type="SUPFAM" id="SSF51182">
    <property type="entry name" value="RmlC-like cupins"/>
    <property type="match status" value="1"/>
</dbReference>
<evidence type="ECO:0000313" key="11">
    <source>
        <dbReference type="EMBL" id="KAE9401061.1"/>
    </source>
</evidence>
<keyword evidence="9" id="KW-0486">Methionine biosynthesis</keyword>
<evidence type="ECO:0000256" key="4">
    <source>
        <dbReference type="ARBA" id="ARBA00022605"/>
    </source>
</evidence>
<evidence type="ECO:0000256" key="5">
    <source>
        <dbReference type="ARBA" id="ARBA00022723"/>
    </source>
</evidence>
<keyword evidence="3" id="KW-0533">Nickel</keyword>
<evidence type="ECO:0000256" key="8">
    <source>
        <dbReference type="ARBA" id="ARBA00023004"/>
    </source>
</evidence>
<protein>
    <recommendedName>
        <fullName evidence="10">acireductone dioxygenase (Fe(2+)-requiring)</fullName>
        <ecNumber evidence="10">1.13.11.54</ecNumber>
    </recommendedName>
</protein>
<dbReference type="EMBL" id="ML769450">
    <property type="protein sequence ID" value="KAE9401061.1"/>
    <property type="molecule type" value="Genomic_DNA"/>
</dbReference>
<dbReference type="GO" id="GO:0046872">
    <property type="term" value="F:metal ion binding"/>
    <property type="evidence" value="ECO:0007669"/>
    <property type="project" value="UniProtKB-KW"/>
</dbReference>
<name>A0A6A4HTG0_9AGAR</name>
<keyword evidence="6" id="KW-0223">Dioxygenase</keyword>
<comment type="cofactor">
    <cofactor evidence="2">
        <name>Fe(2+)</name>
        <dbReference type="ChEBI" id="CHEBI:29033"/>
    </cofactor>
</comment>
<evidence type="ECO:0000256" key="7">
    <source>
        <dbReference type="ARBA" id="ARBA00023002"/>
    </source>
</evidence>